<evidence type="ECO:0000256" key="13">
    <source>
        <dbReference type="ARBA" id="ARBA00034099"/>
    </source>
</evidence>
<feature type="transmembrane region" description="Helical" evidence="14">
    <location>
        <begin position="244"/>
        <end position="267"/>
    </location>
</feature>
<feature type="domain" description="Neurotransmitter-gated ion-channel ligand-binding" evidence="15">
    <location>
        <begin position="35"/>
        <end position="241"/>
    </location>
</feature>
<dbReference type="GO" id="GO:0045211">
    <property type="term" value="C:postsynaptic membrane"/>
    <property type="evidence" value="ECO:0007669"/>
    <property type="project" value="InterPro"/>
</dbReference>
<dbReference type="Pfam" id="PF02932">
    <property type="entry name" value="Neur_chan_memb"/>
    <property type="match status" value="1"/>
</dbReference>
<dbReference type="InterPro" id="IPR006202">
    <property type="entry name" value="Neur_chan_lig-bd"/>
</dbReference>
<dbReference type="SUPFAM" id="SSF63712">
    <property type="entry name" value="Nicotinic receptor ligand binding domain-like"/>
    <property type="match status" value="1"/>
</dbReference>
<dbReference type="OrthoDB" id="6095221at2759"/>
<dbReference type="CDD" id="cd18997">
    <property type="entry name" value="LGIC_ECD_nAChR"/>
    <property type="match status" value="1"/>
</dbReference>
<keyword evidence="1 14" id="KW-0813">Transport</keyword>
<dbReference type="InterPro" id="IPR018000">
    <property type="entry name" value="Neurotransmitter_ion_chnl_CS"/>
</dbReference>
<evidence type="ECO:0000256" key="4">
    <source>
        <dbReference type="ARBA" id="ARBA00022989"/>
    </source>
</evidence>
<evidence type="ECO:0000256" key="9">
    <source>
        <dbReference type="ARBA" id="ARBA00023170"/>
    </source>
</evidence>
<evidence type="ECO:0000256" key="14">
    <source>
        <dbReference type="RuleBase" id="RU000687"/>
    </source>
</evidence>
<dbReference type="AlphaFoldDB" id="A0A210QZG7"/>
<feature type="transmembrane region" description="Helical" evidence="14">
    <location>
        <begin position="456"/>
        <end position="477"/>
    </location>
</feature>
<keyword evidence="4 14" id="KW-1133">Transmembrane helix</keyword>
<dbReference type="CDD" id="cd19051">
    <property type="entry name" value="LGIC_TM_cation"/>
    <property type="match status" value="1"/>
</dbReference>
<dbReference type="InterPro" id="IPR036734">
    <property type="entry name" value="Neur_chan_lig-bd_sf"/>
</dbReference>
<comment type="caution">
    <text evidence="17">The sequence shown here is derived from an EMBL/GenBank/DDBJ whole genome shotgun (WGS) entry which is preliminary data.</text>
</comment>
<keyword evidence="6 14" id="KW-0406">Ion transport</keyword>
<reference evidence="17 18" key="1">
    <citation type="journal article" date="2017" name="Nat. Ecol. Evol.">
        <title>Scallop genome provides insights into evolution of bilaterian karyotype and development.</title>
        <authorList>
            <person name="Wang S."/>
            <person name="Zhang J."/>
            <person name="Jiao W."/>
            <person name="Li J."/>
            <person name="Xun X."/>
            <person name="Sun Y."/>
            <person name="Guo X."/>
            <person name="Huan P."/>
            <person name="Dong B."/>
            <person name="Zhang L."/>
            <person name="Hu X."/>
            <person name="Sun X."/>
            <person name="Wang J."/>
            <person name="Zhao C."/>
            <person name="Wang Y."/>
            <person name="Wang D."/>
            <person name="Huang X."/>
            <person name="Wang R."/>
            <person name="Lv J."/>
            <person name="Li Y."/>
            <person name="Zhang Z."/>
            <person name="Liu B."/>
            <person name="Lu W."/>
            <person name="Hui Y."/>
            <person name="Liang J."/>
            <person name="Zhou Z."/>
            <person name="Hou R."/>
            <person name="Li X."/>
            <person name="Liu Y."/>
            <person name="Li H."/>
            <person name="Ning X."/>
            <person name="Lin Y."/>
            <person name="Zhao L."/>
            <person name="Xing Q."/>
            <person name="Dou J."/>
            <person name="Li Y."/>
            <person name="Mao J."/>
            <person name="Guo H."/>
            <person name="Dou H."/>
            <person name="Li T."/>
            <person name="Mu C."/>
            <person name="Jiang W."/>
            <person name="Fu Q."/>
            <person name="Fu X."/>
            <person name="Miao Y."/>
            <person name="Liu J."/>
            <person name="Yu Q."/>
            <person name="Li R."/>
            <person name="Liao H."/>
            <person name="Li X."/>
            <person name="Kong Y."/>
            <person name="Jiang Z."/>
            <person name="Chourrout D."/>
            <person name="Li R."/>
            <person name="Bao Z."/>
        </authorList>
    </citation>
    <scope>NUCLEOTIDE SEQUENCE [LARGE SCALE GENOMIC DNA]</scope>
    <source>
        <strain evidence="17 18">PY_sf001</strain>
    </source>
</reference>
<dbReference type="FunFam" id="2.70.170.10:FF:000030">
    <property type="entry name" value="AcetylCholine Receptor"/>
    <property type="match status" value="1"/>
</dbReference>
<dbReference type="STRING" id="6573.A0A210QZG7"/>
<evidence type="ECO:0000256" key="6">
    <source>
        <dbReference type="ARBA" id="ARBA00023065"/>
    </source>
</evidence>
<keyword evidence="3 14" id="KW-0812">Transmembrane</keyword>
<evidence type="ECO:0000313" key="17">
    <source>
        <dbReference type="EMBL" id="OWF54136.1"/>
    </source>
</evidence>
<keyword evidence="18" id="KW-1185">Reference proteome</keyword>
<evidence type="ECO:0000256" key="2">
    <source>
        <dbReference type="ARBA" id="ARBA00022475"/>
    </source>
</evidence>
<dbReference type="SUPFAM" id="SSF90112">
    <property type="entry name" value="Neurotransmitter-gated ion-channel transmembrane pore"/>
    <property type="match status" value="1"/>
</dbReference>
<dbReference type="Pfam" id="PF02931">
    <property type="entry name" value="Neur_chan_LBD"/>
    <property type="match status" value="1"/>
</dbReference>
<dbReference type="GO" id="GO:0004888">
    <property type="term" value="F:transmembrane signaling receptor activity"/>
    <property type="evidence" value="ECO:0007669"/>
    <property type="project" value="InterPro"/>
</dbReference>
<evidence type="ECO:0000256" key="8">
    <source>
        <dbReference type="ARBA" id="ARBA00023157"/>
    </source>
</evidence>
<keyword evidence="8" id="KW-1015">Disulfide bond</keyword>
<accession>A0A210QZG7</accession>
<dbReference type="Proteomes" id="UP000242188">
    <property type="component" value="Unassembled WGS sequence"/>
</dbReference>
<dbReference type="InterPro" id="IPR002394">
    <property type="entry name" value="Nicotinic_acetylcholine_rcpt"/>
</dbReference>
<feature type="transmembrane region" description="Helical" evidence="14">
    <location>
        <begin position="274"/>
        <end position="292"/>
    </location>
</feature>
<evidence type="ECO:0000256" key="12">
    <source>
        <dbReference type="ARBA" id="ARBA00023303"/>
    </source>
</evidence>
<protein>
    <submittedName>
        <fullName evidence="17">Neuronal acetylcholine receptor subunit alpha-10</fullName>
    </submittedName>
</protein>
<keyword evidence="2" id="KW-1003">Cell membrane</keyword>
<dbReference type="InterPro" id="IPR006201">
    <property type="entry name" value="Neur_channel"/>
</dbReference>
<keyword evidence="5" id="KW-0770">Synapse</keyword>
<comment type="subcellular location">
    <subcellularLocation>
        <location evidence="13">Synaptic cell membrane</location>
        <topology evidence="13">Multi-pass membrane protein</topology>
    </subcellularLocation>
</comment>
<comment type="similarity">
    <text evidence="14">Belongs to the ligand-gated ion channel (TC 1.A.9) family.</text>
</comment>
<feature type="chain" id="PRO_5022269653" evidence="14">
    <location>
        <begin position="21"/>
        <end position="480"/>
    </location>
</feature>
<dbReference type="InterPro" id="IPR038050">
    <property type="entry name" value="Neuro_actylchol_rec"/>
</dbReference>
<keyword evidence="12 14" id="KW-0407">Ion channel</keyword>
<evidence type="ECO:0000256" key="5">
    <source>
        <dbReference type="ARBA" id="ARBA00023018"/>
    </source>
</evidence>
<organism evidence="17 18">
    <name type="scientific">Mizuhopecten yessoensis</name>
    <name type="common">Japanese scallop</name>
    <name type="synonym">Patinopecten yessoensis</name>
    <dbReference type="NCBI Taxonomy" id="6573"/>
    <lineage>
        <taxon>Eukaryota</taxon>
        <taxon>Metazoa</taxon>
        <taxon>Spiralia</taxon>
        <taxon>Lophotrochozoa</taxon>
        <taxon>Mollusca</taxon>
        <taxon>Bivalvia</taxon>
        <taxon>Autobranchia</taxon>
        <taxon>Pteriomorphia</taxon>
        <taxon>Pectinida</taxon>
        <taxon>Pectinoidea</taxon>
        <taxon>Pectinidae</taxon>
        <taxon>Mizuhopecten</taxon>
    </lineage>
</organism>
<gene>
    <name evidence="17" type="ORF">KP79_PYT00376</name>
</gene>
<dbReference type="PANTHER" id="PTHR18945">
    <property type="entry name" value="NEUROTRANSMITTER GATED ION CHANNEL"/>
    <property type="match status" value="1"/>
</dbReference>
<dbReference type="PRINTS" id="PR00252">
    <property type="entry name" value="NRIONCHANNEL"/>
</dbReference>
<dbReference type="PRINTS" id="PR00254">
    <property type="entry name" value="NICOTINICR"/>
</dbReference>
<dbReference type="InterPro" id="IPR036719">
    <property type="entry name" value="Neuro-gated_channel_TM_sf"/>
</dbReference>
<feature type="signal peptide" evidence="14">
    <location>
        <begin position="1"/>
        <end position="20"/>
    </location>
</feature>
<dbReference type="Gene3D" id="2.70.170.10">
    <property type="entry name" value="Neurotransmitter-gated ion-channel ligand-binding domain"/>
    <property type="match status" value="1"/>
</dbReference>
<dbReference type="EMBL" id="NEDP02001159">
    <property type="protein sequence ID" value="OWF54136.1"/>
    <property type="molecule type" value="Genomic_DNA"/>
</dbReference>
<sequence length="480" mass="55001">MYLTLNRALLIGFLLLGLRSRIKDSCQAHSHIITTTLYEDLFQHYNKRLLPVCSRDGNVTLSLNTALRQIIDLNEREQVISINVWLRMSWTDCRMRWNVSDYEDIDHFSVPYEDVWIPDITLYDSASDEVMMPGREDYIASIYNDGTVHYNFPTVLKSICRVDVTYFPFDTQICSLKFGSWSHHGKEIDVVNSMKQGDLSYYVQHNEWELIGMPVEKNVLFYACCKEPYPDITFYINMRRKSQFYVMTVLFPCILTSVVAMLSFILPAESGEKVSLGITVLLSLAVFLLLVSESMPASSDSFPYIGMYFAVSMVLVSLSCTMTVIVLMFHSRGCSGRKIPSWAKRIFIVKLGKLVCSQSGKYLLDRDKSREAPLELHVNGRANNIVHPEKTAEPTQNVVTNNSTTDMLLRTKEPLARLMRTQSTILERVENSLNKSHVVNDVEDEWHQLARVLDRVFLFFYIVISLITSSVFLGIMANNS</sequence>
<feature type="domain" description="Neurotransmitter-gated ion-channel transmembrane" evidence="16">
    <location>
        <begin position="250"/>
        <end position="470"/>
    </location>
</feature>
<dbReference type="Gene3D" id="1.20.58.390">
    <property type="entry name" value="Neurotransmitter-gated ion-channel transmembrane domain"/>
    <property type="match status" value="1"/>
</dbReference>
<name>A0A210QZG7_MIZYE</name>
<evidence type="ECO:0000256" key="3">
    <source>
        <dbReference type="ARBA" id="ARBA00022692"/>
    </source>
</evidence>
<keyword evidence="7 14" id="KW-0472">Membrane</keyword>
<evidence type="ECO:0000256" key="10">
    <source>
        <dbReference type="ARBA" id="ARBA00023180"/>
    </source>
</evidence>
<evidence type="ECO:0000313" key="18">
    <source>
        <dbReference type="Proteomes" id="UP000242188"/>
    </source>
</evidence>
<keyword evidence="10" id="KW-0325">Glycoprotein</keyword>
<dbReference type="FunFam" id="1.20.58.390:FF:000073">
    <property type="entry name" value="Neuronal acetylcholine receptor subunit alpha-9-II"/>
    <property type="match status" value="1"/>
</dbReference>
<dbReference type="InterPro" id="IPR006029">
    <property type="entry name" value="Neurotrans-gated_channel_TM"/>
</dbReference>
<keyword evidence="14" id="KW-0732">Signal</keyword>
<evidence type="ECO:0000259" key="15">
    <source>
        <dbReference type="Pfam" id="PF02931"/>
    </source>
</evidence>
<dbReference type="GO" id="GO:0022848">
    <property type="term" value="F:acetylcholine-gated monoatomic cation-selective channel activity"/>
    <property type="evidence" value="ECO:0007669"/>
    <property type="project" value="InterPro"/>
</dbReference>
<dbReference type="PROSITE" id="PS00236">
    <property type="entry name" value="NEUROTR_ION_CHANNEL"/>
    <property type="match status" value="1"/>
</dbReference>
<keyword evidence="11" id="KW-1071">Ligand-gated ion channel</keyword>
<evidence type="ECO:0000256" key="11">
    <source>
        <dbReference type="ARBA" id="ARBA00023286"/>
    </source>
</evidence>
<evidence type="ECO:0000256" key="1">
    <source>
        <dbReference type="ARBA" id="ARBA00022448"/>
    </source>
</evidence>
<proteinExistence type="inferred from homology"/>
<evidence type="ECO:0000259" key="16">
    <source>
        <dbReference type="Pfam" id="PF02932"/>
    </source>
</evidence>
<feature type="transmembrane region" description="Helical" evidence="14">
    <location>
        <begin position="304"/>
        <end position="329"/>
    </location>
</feature>
<dbReference type="NCBIfam" id="TIGR00860">
    <property type="entry name" value="LIC"/>
    <property type="match status" value="1"/>
</dbReference>
<evidence type="ECO:0000256" key="7">
    <source>
        <dbReference type="ARBA" id="ARBA00023136"/>
    </source>
</evidence>
<keyword evidence="9 17" id="KW-0675">Receptor</keyword>